<dbReference type="InterPro" id="IPR012347">
    <property type="entry name" value="Ferritin-like"/>
</dbReference>
<dbReference type="Pfam" id="PF03232">
    <property type="entry name" value="COQ7"/>
    <property type="match status" value="1"/>
</dbReference>
<dbReference type="Proteomes" id="UP000054623">
    <property type="component" value="Unassembled WGS sequence"/>
</dbReference>
<dbReference type="AlphaFoldDB" id="A0A0W1JPR3"/>
<protein>
    <submittedName>
        <fullName evidence="1">Cytochrome B</fullName>
    </submittedName>
</protein>
<gene>
    <name evidence="1" type="ORF">AT727_14805</name>
</gene>
<accession>A0A0W1JPR3</accession>
<dbReference type="InterPro" id="IPR009078">
    <property type="entry name" value="Ferritin-like_SF"/>
</dbReference>
<dbReference type="Gene3D" id="1.20.1260.10">
    <property type="match status" value="1"/>
</dbReference>
<evidence type="ECO:0000313" key="1">
    <source>
        <dbReference type="EMBL" id="KTE93278.1"/>
    </source>
</evidence>
<dbReference type="OrthoDB" id="1723264at2"/>
<name>A0A0W1JPR3_DESHA</name>
<sequence length="160" mass="18147">MDMDQEDLIRRLNWFYSLEMNQVELYKVQSKQFKDHYAGQVFERVAAIEQSHVDNVAARITSLGAKPTLLGEVVSPILGMSLGNLMSLTGLERALQLNMELERKAMSDYKKLIEDLVAGGEDPGGDLCSQLKDNFVDEHLHTALFDTLRENLMEDKIETL</sequence>
<reference evidence="1 2" key="1">
    <citation type="submission" date="2015-12" db="EMBL/GenBank/DDBJ databases">
        <title>Draft Genome Sequence of Desulfitobacterium hafniense Strain DH, a Sulfate-reducing Bacterium Isolated from Paddy Soils.</title>
        <authorList>
            <person name="Bao P."/>
            <person name="Zhang X."/>
            <person name="Li G."/>
        </authorList>
    </citation>
    <scope>NUCLEOTIDE SEQUENCE [LARGE SCALE GENOMIC DNA]</scope>
    <source>
        <strain evidence="1 2">DH</strain>
    </source>
</reference>
<evidence type="ECO:0000313" key="2">
    <source>
        <dbReference type="Proteomes" id="UP000054623"/>
    </source>
</evidence>
<dbReference type="CDD" id="cd00657">
    <property type="entry name" value="Ferritin_like"/>
    <property type="match status" value="1"/>
</dbReference>
<dbReference type="SUPFAM" id="SSF47240">
    <property type="entry name" value="Ferritin-like"/>
    <property type="match status" value="1"/>
</dbReference>
<organism evidence="1 2">
    <name type="scientific">Desulfitobacterium hafniense</name>
    <name type="common">Desulfitobacterium frappieri</name>
    <dbReference type="NCBI Taxonomy" id="49338"/>
    <lineage>
        <taxon>Bacteria</taxon>
        <taxon>Bacillati</taxon>
        <taxon>Bacillota</taxon>
        <taxon>Clostridia</taxon>
        <taxon>Eubacteriales</taxon>
        <taxon>Desulfitobacteriaceae</taxon>
        <taxon>Desulfitobacterium</taxon>
    </lineage>
</organism>
<proteinExistence type="predicted"/>
<comment type="caution">
    <text evidence="1">The sequence shown here is derived from an EMBL/GenBank/DDBJ whole genome shotgun (WGS) entry which is preliminary data.</text>
</comment>
<dbReference type="RefSeq" id="WP_005815025.1">
    <property type="nucleotide sequence ID" value="NZ_CABKQQ010000054.1"/>
</dbReference>
<dbReference type="EMBL" id="LOCK01000002">
    <property type="protein sequence ID" value="KTE93278.1"/>
    <property type="molecule type" value="Genomic_DNA"/>
</dbReference>